<comment type="caution">
    <text evidence="1">The sequence shown here is derived from an EMBL/GenBank/DDBJ whole genome shotgun (WGS) entry which is preliminary data.</text>
</comment>
<evidence type="ECO:0000313" key="1">
    <source>
        <dbReference type="EMBL" id="KAF3559249.1"/>
    </source>
</evidence>
<gene>
    <name evidence="1" type="ORF">F2Q69_00013538</name>
</gene>
<protein>
    <submittedName>
        <fullName evidence="1">Uncharacterized protein</fullName>
    </submittedName>
</protein>
<evidence type="ECO:0000313" key="2">
    <source>
        <dbReference type="Proteomes" id="UP000712600"/>
    </source>
</evidence>
<reference evidence="1" key="1">
    <citation type="submission" date="2019-12" db="EMBL/GenBank/DDBJ databases">
        <title>Genome sequencing and annotation of Brassica cretica.</title>
        <authorList>
            <person name="Studholme D.J."/>
            <person name="Sarris P."/>
        </authorList>
    </citation>
    <scope>NUCLEOTIDE SEQUENCE</scope>
    <source>
        <strain evidence="1">PFS-109/04</strain>
        <tissue evidence="1">Leaf</tissue>
    </source>
</reference>
<organism evidence="1 2">
    <name type="scientific">Brassica cretica</name>
    <name type="common">Mustard</name>
    <dbReference type="NCBI Taxonomy" id="69181"/>
    <lineage>
        <taxon>Eukaryota</taxon>
        <taxon>Viridiplantae</taxon>
        <taxon>Streptophyta</taxon>
        <taxon>Embryophyta</taxon>
        <taxon>Tracheophyta</taxon>
        <taxon>Spermatophyta</taxon>
        <taxon>Magnoliopsida</taxon>
        <taxon>eudicotyledons</taxon>
        <taxon>Gunneridae</taxon>
        <taxon>Pentapetalae</taxon>
        <taxon>rosids</taxon>
        <taxon>malvids</taxon>
        <taxon>Brassicales</taxon>
        <taxon>Brassicaceae</taxon>
        <taxon>Brassiceae</taxon>
        <taxon>Brassica</taxon>
    </lineage>
</organism>
<sequence length="138" mass="15794">MTLIHNEVDGLSLKEYGKQGLSFLCASLVFSFRLLDIGLRLAKSLGTSYSACVPKSLVIWSSKARGVFARPLKFRMWWFDPDRGEMSLLLRNIHREVENSGTPGDSQWFDRFHGVESNHHKRDVGFVVLEQYISFIIS</sequence>
<dbReference type="AlphaFoldDB" id="A0A8S9R621"/>
<dbReference type="Proteomes" id="UP000712600">
    <property type="component" value="Unassembled WGS sequence"/>
</dbReference>
<proteinExistence type="predicted"/>
<accession>A0A8S9R621</accession>
<dbReference type="EMBL" id="QGKX02000996">
    <property type="protein sequence ID" value="KAF3559249.1"/>
    <property type="molecule type" value="Genomic_DNA"/>
</dbReference>
<name>A0A8S9R621_BRACR</name>